<dbReference type="Pfam" id="PF00069">
    <property type="entry name" value="Pkinase"/>
    <property type="match status" value="1"/>
</dbReference>
<keyword evidence="2" id="KW-0418">Kinase</keyword>
<accession>A0A395S3U6</accession>
<dbReference type="SUPFAM" id="SSF53300">
    <property type="entry name" value="vWA-like"/>
    <property type="match status" value="1"/>
</dbReference>
<evidence type="ECO:0000259" key="1">
    <source>
        <dbReference type="PROSITE" id="PS50011"/>
    </source>
</evidence>
<evidence type="ECO:0000313" key="2">
    <source>
        <dbReference type="EMBL" id="RGP66772.1"/>
    </source>
</evidence>
<reference evidence="2 3" key="1">
    <citation type="journal article" date="2018" name="PLoS Pathog.">
        <title>Evolution of structural diversity of trichothecenes, a family of toxins produced by plant pathogenic and entomopathogenic fungi.</title>
        <authorList>
            <person name="Proctor R.H."/>
            <person name="McCormick S.P."/>
            <person name="Kim H.S."/>
            <person name="Cardoza R.E."/>
            <person name="Stanley A.M."/>
            <person name="Lindo L."/>
            <person name="Kelly A."/>
            <person name="Brown D.W."/>
            <person name="Lee T."/>
            <person name="Vaughan M.M."/>
            <person name="Alexander N.J."/>
            <person name="Busman M."/>
            <person name="Gutierrez S."/>
        </authorList>
    </citation>
    <scope>NUCLEOTIDE SEQUENCE [LARGE SCALE GENOMIC DNA]</scope>
    <source>
        <strain evidence="2 3">NRRL 3299</strain>
    </source>
</reference>
<sequence>MASFHPQGERHEEFIQFVRRELQPGIDGDGEKVEFICPTKTTKWWKKRGENRIARAINHNINARAATIEKAYLNIFSILVYSSKMYLIKDFISHGFQDQQLPLLDPEKFGKDLAMVRDMKDFCENQWMFCPVVFSSTMPMDKRTIPRRQILPIKDEKITTTKANHSKSVIRVVTLHSDCYDRDWSSSYLGSFEQNKRCFMVLEYATEGSLLELYRRDGPPATPEERRYFLYGMMGLIKAVDKIQNLGGGSRNQRTGFAHRDIKPSNILVFPGRQGLYSAGFTMKLADFDTATCEQPIDEALVSFHDNDGDKTYCAPEASRVYTYEEWTIRPVPLSSDIWSLGCVFSEALVWVAGRMAAVDKAASDRRTEIQTYHSLQIDASLGDCFHNTQTALRCVLESQQAAVKALKGPTNLSGTVCTLVKQKMLVPSPLGLHTQTSFENGASIQQISPATRNHDEIQGIPSFDRSLVLSTNGLDTSQAITDTPSQTRSPDYLHSIYTAPINNSWEPHRLYPSRDQQAPSSLYGTTIIEDVIHYRRIKAKKHRLPGYDQFRRRMGRRHFIFVIDDSDSMRGLKNEVLRTVEALIWLVKDIDLTCPEIRFTSKPSKRYPPAIAAMASRFYPMDKLASLLRHWENPDEADRECNMRYALDQIFNDASIVDPKKPTSVLIFTNGKWEGGPIEDRGVEGCITNVIGKMREKNISNTGFTFQFVSFGDDQDGLNRMNYLDDYALFGGSPGNRE</sequence>
<dbReference type="Proteomes" id="UP000266152">
    <property type="component" value="Unassembled WGS sequence"/>
</dbReference>
<proteinExistence type="predicted"/>
<name>A0A395S3U6_FUSSP</name>
<dbReference type="PROSITE" id="PS50011">
    <property type="entry name" value="PROTEIN_KINASE_DOM"/>
    <property type="match status" value="1"/>
</dbReference>
<dbReference type="SUPFAM" id="SSF56112">
    <property type="entry name" value="Protein kinase-like (PK-like)"/>
    <property type="match status" value="1"/>
</dbReference>
<protein>
    <submittedName>
        <fullName evidence="2">Serine threonine kinase</fullName>
    </submittedName>
</protein>
<dbReference type="AlphaFoldDB" id="A0A395S3U6"/>
<feature type="domain" description="Protein kinase" evidence="1">
    <location>
        <begin position="98"/>
        <end position="426"/>
    </location>
</feature>
<dbReference type="GO" id="GO:0005524">
    <property type="term" value="F:ATP binding"/>
    <property type="evidence" value="ECO:0007669"/>
    <property type="project" value="InterPro"/>
</dbReference>
<dbReference type="PANTHER" id="PTHR24359:SF1">
    <property type="entry name" value="INHIBITOR OF NUCLEAR FACTOR KAPPA-B KINASE EPSILON SUBUNIT HOMOLOG 1-RELATED"/>
    <property type="match status" value="1"/>
</dbReference>
<dbReference type="PROSITE" id="PS00108">
    <property type="entry name" value="PROTEIN_KINASE_ST"/>
    <property type="match status" value="1"/>
</dbReference>
<dbReference type="PANTHER" id="PTHR24359">
    <property type="entry name" value="SERINE/THREONINE-PROTEIN KINASE SBK1"/>
    <property type="match status" value="1"/>
</dbReference>
<dbReference type="InterPro" id="IPR011009">
    <property type="entry name" value="Kinase-like_dom_sf"/>
</dbReference>
<comment type="caution">
    <text evidence="2">The sequence shown here is derived from an EMBL/GenBank/DDBJ whole genome shotgun (WGS) entry which is preliminary data.</text>
</comment>
<keyword evidence="2" id="KW-0808">Transferase</keyword>
<organism evidence="2 3">
    <name type="scientific">Fusarium sporotrichioides</name>
    <dbReference type="NCBI Taxonomy" id="5514"/>
    <lineage>
        <taxon>Eukaryota</taxon>
        <taxon>Fungi</taxon>
        <taxon>Dikarya</taxon>
        <taxon>Ascomycota</taxon>
        <taxon>Pezizomycotina</taxon>
        <taxon>Sordariomycetes</taxon>
        <taxon>Hypocreomycetidae</taxon>
        <taxon>Hypocreales</taxon>
        <taxon>Nectriaceae</taxon>
        <taxon>Fusarium</taxon>
    </lineage>
</organism>
<dbReference type="GO" id="GO:0004674">
    <property type="term" value="F:protein serine/threonine kinase activity"/>
    <property type="evidence" value="ECO:0007669"/>
    <property type="project" value="TreeGrafter"/>
</dbReference>
<keyword evidence="3" id="KW-1185">Reference proteome</keyword>
<dbReference type="Gene3D" id="1.10.510.10">
    <property type="entry name" value="Transferase(Phosphotransferase) domain 1"/>
    <property type="match status" value="1"/>
</dbReference>
<dbReference type="EMBL" id="PXOF01000089">
    <property type="protein sequence ID" value="RGP66772.1"/>
    <property type="molecule type" value="Genomic_DNA"/>
</dbReference>
<dbReference type="InterPro" id="IPR008271">
    <property type="entry name" value="Ser/Thr_kinase_AS"/>
</dbReference>
<dbReference type="InterPro" id="IPR000719">
    <property type="entry name" value="Prot_kinase_dom"/>
</dbReference>
<evidence type="ECO:0000313" key="3">
    <source>
        <dbReference type="Proteomes" id="UP000266152"/>
    </source>
</evidence>
<gene>
    <name evidence="2" type="ORF">FSPOR_6367</name>
</gene>
<dbReference type="CDD" id="cd00180">
    <property type="entry name" value="PKc"/>
    <property type="match status" value="1"/>
</dbReference>
<dbReference type="STRING" id="5514.A0A395S3U6"/>
<dbReference type="InterPro" id="IPR036465">
    <property type="entry name" value="vWFA_dom_sf"/>
</dbReference>
<dbReference type="SMART" id="SM00220">
    <property type="entry name" value="S_TKc"/>
    <property type="match status" value="1"/>
</dbReference>